<dbReference type="GO" id="GO:0008887">
    <property type="term" value="F:glycerate kinase activity"/>
    <property type="evidence" value="ECO:0007669"/>
    <property type="project" value="UniProtKB-UniRule"/>
</dbReference>
<dbReference type="Gene3D" id="3.90.1510.10">
    <property type="entry name" value="Glycerate kinase, domain 2"/>
    <property type="match status" value="1"/>
</dbReference>
<dbReference type="InterPro" id="IPR018193">
    <property type="entry name" value="Glyc_kinase_flavodox-like_fold"/>
</dbReference>
<reference evidence="5" key="2">
    <citation type="submission" date="2020-09" db="EMBL/GenBank/DDBJ databases">
        <authorList>
            <person name="Sun Q."/>
            <person name="Zhou Y."/>
        </authorList>
    </citation>
    <scope>NUCLEOTIDE SEQUENCE</scope>
    <source>
        <strain evidence="5">CGMCC 4.7308</strain>
    </source>
</reference>
<dbReference type="InterPro" id="IPR018197">
    <property type="entry name" value="Glycerate_kinase_RE-like"/>
</dbReference>
<dbReference type="AlphaFoldDB" id="A0A917SKU3"/>
<dbReference type="Pfam" id="PF02595">
    <property type="entry name" value="Gly_kinase"/>
    <property type="match status" value="2"/>
</dbReference>
<keyword evidence="3 4" id="KW-0418">Kinase</keyword>
<keyword evidence="6" id="KW-1185">Reference proteome</keyword>
<sequence>MRVVVAPDKFRGTATAGEICAAVAEVVLARGGTVRSVPQSDGGEGMLDVFGGADRTTDVTGPLGVPVTAAWRLDPGGRAVVETSAACGLALAGGAAGNRPEQATTRGVGELLAAALRAGATRILVGLGGSATTDGGAGAVAALEEQGMAGALAAAEVLVCCDVDTRFTDAARVFGPQKGADPEAVRRLTERLRAQRQRYLARYGLDPQLVRGSGAAGGLGGGLAVLGARLVPGHDLLAVESGLDAALDEGPDLVVTGEGRLDATSLAGKVVGGVARRAAARGIEVVAVVGAAARGVRPPGVTVLSLTERVGRERALSDATGSVRTVLGEWLDARAG</sequence>
<organism evidence="5 6">
    <name type="scientific">Nakamurella endophytica</name>
    <dbReference type="NCBI Taxonomy" id="1748367"/>
    <lineage>
        <taxon>Bacteria</taxon>
        <taxon>Bacillati</taxon>
        <taxon>Actinomycetota</taxon>
        <taxon>Actinomycetes</taxon>
        <taxon>Nakamurellales</taxon>
        <taxon>Nakamurellaceae</taxon>
        <taxon>Nakamurella</taxon>
    </lineage>
</organism>
<comment type="caution">
    <text evidence="5">The sequence shown here is derived from an EMBL/GenBank/DDBJ whole genome shotgun (WGS) entry which is preliminary data.</text>
</comment>
<proteinExistence type="inferred from homology"/>
<dbReference type="PANTHER" id="PTHR21599">
    <property type="entry name" value="GLYCERATE KINASE"/>
    <property type="match status" value="1"/>
</dbReference>
<evidence type="ECO:0000256" key="3">
    <source>
        <dbReference type="ARBA" id="ARBA00022777"/>
    </source>
</evidence>
<dbReference type="SUPFAM" id="SSF110738">
    <property type="entry name" value="Glycerate kinase I"/>
    <property type="match status" value="1"/>
</dbReference>
<dbReference type="InterPro" id="IPR004381">
    <property type="entry name" value="Glycerate_kinase"/>
</dbReference>
<evidence type="ECO:0000313" key="5">
    <source>
        <dbReference type="EMBL" id="GGL85717.1"/>
    </source>
</evidence>
<evidence type="ECO:0000256" key="1">
    <source>
        <dbReference type="ARBA" id="ARBA00006284"/>
    </source>
</evidence>
<gene>
    <name evidence="5" type="ORF">GCM10011594_01750</name>
</gene>
<evidence type="ECO:0000256" key="2">
    <source>
        <dbReference type="ARBA" id="ARBA00022679"/>
    </source>
</evidence>
<reference evidence="5" key="1">
    <citation type="journal article" date="2014" name="Int. J. Syst. Evol. Microbiol.">
        <title>Complete genome sequence of Corynebacterium casei LMG S-19264T (=DSM 44701T), isolated from a smear-ripened cheese.</title>
        <authorList>
            <consortium name="US DOE Joint Genome Institute (JGI-PGF)"/>
            <person name="Walter F."/>
            <person name="Albersmeier A."/>
            <person name="Kalinowski J."/>
            <person name="Ruckert C."/>
        </authorList>
    </citation>
    <scope>NUCLEOTIDE SEQUENCE</scope>
    <source>
        <strain evidence="5">CGMCC 4.7308</strain>
    </source>
</reference>
<name>A0A917SKU3_9ACTN</name>
<comment type="similarity">
    <text evidence="1 4">Belongs to the glycerate kinase type-1 family.</text>
</comment>
<dbReference type="GO" id="GO:0031388">
    <property type="term" value="P:organic acid phosphorylation"/>
    <property type="evidence" value="ECO:0007669"/>
    <property type="project" value="UniProtKB-UniRule"/>
</dbReference>
<dbReference type="Gene3D" id="3.40.50.10350">
    <property type="entry name" value="Glycerate kinase, domain 1"/>
    <property type="match status" value="1"/>
</dbReference>
<dbReference type="EMBL" id="BMNA01000001">
    <property type="protein sequence ID" value="GGL85717.1"/>
    <property type="molecule type" value="Genomic_DNA"/>
</dbReference>
<dbReference type="PIRSF" id="PIRSF006078">
    <property type="entry name" value="GlxK"/>
    <property type="match status" value="1"/>
</dbReference>
<protein>
    <submittedName>
        <fullName evidence="5">Glycerate kinase</fullName>
    </submittedName>
</protein>
<keyword evidence="2 4" id="KW-0808">Transferase</keyword>
<dbReference type="Proteomes" id="UP000655208">
    <property type="component" value="Unassembled WGS sequence"/>
</dbReference>
<evidence type="ECO:0000313" key="6">
    <source>
        <dbReference type="Proteomes" id="UP000655208"/>
    </source>
</evidence>
<dbReference type="InterPro" id="IPR036129">
    <property type="entry name" value="Glycerate_kinase_sf"/>
</dbReference>
<accession>A0A917SKU3</accession>
<dbReference type="PANTHER" id="PTHR21599:SF0">
    <property type="entry name" value="GLYCERATE KINASE"/>
    <property type="match status" value="1"/>
</dbReference>
<evidence type="ECO:0000256" key="4">
    <source>
        <dbReference type="PIRNR" id="PIRNR006078"/>
    </source>
</evidence>